<name>A0A4E0RES0_FASHE</name>
<dbReference type="Proteomes" id="UP000230066">
    <property type="component" value="Unassembled WGS sequence"/>
</dbReference>
<dbReference type="EMBL" id="JXXN02001353">
    <property type="protein sequence ID" value="THD24961.1"/>
    <property type="molecule type" value="Genomic_DNA"/>
</dbReference>
<accession>A0A4E0RES0</accession>
<organism evidence="1 2">
    <name type="scientific">Fasciola hepatica</name>
    <name type="common">Liver fluke</name>
    <dbReference type="NCBI Taxonomy" id="6192"/>
    <lineage>
        <taxon>Eukaryota</taxon>
        <taxon>Metazoa</taxon>
        <taxon>Spiralia</taxon>
        <taxon>Lophotrochozoa</taxon>
        <taxon>Platyhelminthes</taxon>
        <taxon>Trematoda</taxon>
        <taxon>Digenea</taxon>
        <taxon>Plagiorchiida</taxon>
        <taxon>Echinostomata</taxon>
        <taxon>Echinostomatoidea</taxon>
        <taxon>Fasciolidae</taxon>
        <taxon>Fasciola</taxon>
    </lineage>
</organism>
<protein>
    <submittedName>
        <fullName evidence="1">Uncharacterized protein</fullName>
    </submittedName>
</protein>
<gene>
    <name evidence="1" type="ORF">D915_004271</name>
</gene>
<keyword evidence="2" id="KW-1185">Reference proteome</keyword>
<proteinExistence type="predicted"/>
<sequence>MGELMMFVVVEFLVDNSVAIVNEKWMIGHRKVSWPLCPTARIQKLVREGQPPPPITSVYDVKVHKMFDAFDDAVRCQRLLEVLSEPPSSDATAAMDFCAKRKRYANLR</sequence>
<evidence type="ECO:0000313" key="1">
    <source>
        <dbReference type="EMBL" id="THD24961.1"/>
    </source>
</evidence>
<reference evidence="1" key="1">
    <citation type="submission" date="2019-03" db="EMBL/GenBank/DDBJ databases">
        <title>Improved annotation for the trematode Fasciola hepatica.</title>
        <authorList>
            <person name="Choi Y.-J."/>
            <person name="Martin J."/>
            <person name="Mitreva M."/>
        </authorList>
    </citation>
    <scope>NUCLEOTIDE SEQUENCE [LARGE SCALE GENOMIC DNA]</scope>
</reference>
<dbReference type="AlphaFoldDB" id="A0A4E0RES0"/>
<evidence type="ECO:0000313" key="2">
    <source>
        <dbReference type="Proteomes" id="UP000230066"/>
    </source>
</evidence>
<comment type="caution">
    <text evidence="1">The sequence shown here is derived from an EMBL/GenBank/DDBJ whole genome shotgun (WGS) entry which is preliminary data.</text>
</comment>